<dbReference type="InterPro" id="IPR050300">
    <property type="entry name" value="GDXG_lipolytic_enzyme"/>
</dbReference>
<keyword evidence="4" id="KW-1185">Reference proteome</keyword>
<dbReference type="Proteomes" id="UP000800038">
    <property type="component" value="Unassembled WGS sequence"/>
</dbReference>
<dbReference type="AlphaFoldDB" id="A0A6A5S4J4"/>
<evidence type="ECO:0000256" key="1">
    <source>
        <dbReference type="ARBA" id="ARBA00022801"/>
    </source>
</evidence>
<dbReference type="SUPFAM" id="SSF53474">
    <property type="entry name" value="alpha/beta-Hydrolases"/>
    <property type="match status" value="1"/>
</dbReference>
<dbReference type="InterPro" id="IPR029058">
    <property type="entry name" value="AB_hydrolase_fold"/>
</dbReference>
<dbReference type="EMBL" id="ML976320">
    <property type="protein sequence ID" value="KAF1935062.1"/>
    <property type="molecule type" value="Genomic_DNA"/>
</dbReference>
<dbReference type="PANTHER" id="PTHR48081">
    <property type="entry name" value="AB HYDROLASE SUPERFAMILY PROTEIN C4A8.06C"/>
    <property type="match status" value="1"/>
</dbReference>
<dbReference type="OrthoDB" id="408631at2759"/>
<evidence type="ECO:0000313" key="3">
    <source>
        <dbReference type="EMBL" id="KAF1935062.1"/>
    </source>
</evidence>
<dbReference type="Pfam" id="PF07859">
    <property type="entry name" value="Abhydrolase_3"/>
    <property type="match status" value="1"/>
</dbReference>
<name>A0A6A5S4J4_9PLEO</name>
<organism evidence="3 4">
    <name type="scientific">Clathrospora elynae</name>
    <dbReference type="NCBI Taxonomy" id="706981"/>
    <lineage>
        <taxon>Eukaryota</taxon>
        <taxon>Fungi</taxon>
        <taxon>Dikarya</taxon>
        <taxon>Ascomycota</taxon>
        <taxon>Pezizomycotina</taxon>
        <taxon>Dothideomycetes</taxon>
        <taxon>Pleosporomycetidae</taxon>
        <taxon>Pleosporales</taxon>
        <taxon>Diademaceae</taxon>
        <taxon>Clathrospora</taxon>
    </lineage>
</organism>
<evidence type="ECO:0000259" key="2">
    <source>
        <dbReference type="Pfam" id="PF07859"/>
    </source>
</evidence>
<dbReference type="Gene3D" id="3.40.50.1820">
    <property type="entry name" value="alpha/beta hydrolase"/>
    <property type="match status" value="1"/>
</dbReference>
<evidence type="ECO:0000313" key="4">
    <source>
        <dbReference type="Proteomes" id="UP000800038"/>
    </source>
</evidence>
<dbReference type="PANTHER" id="PTHR48081:SF8">
    <property type="entry name" value="ALPHA_BETA HYDROLASE FOLD-3 DOMAIN-CONTAINING PROTEIN-RELATED"/>
    <property type="match status" value="1"/>
</dbReference>
<dbReference type="GO" id="GO:0016787">
    <property type="term" value="F:hydrolase activity"/>
    <property type="evidence" value="ECO:0007669"/>
    <property type="project" value="UniProtKB-KW"/>
</dbReference>
<accession>A0A6A5S4J4</accession>
<protein>
    <submittedName>
        <fullName evidence="3">Arylacetamide deacetylase</fullName>
    </submittedName>
</protein>
<dbReference type="InterPro" id="IPR013094">
    <property type="entry name" value="AB_hydrolase_3"/>
</dbReference>
<proteinExistence type="predicted"/>
<sequence length="322" mass="35100">MASEGFAKPWLEFEEELGVRMLLQPPVSKMPDTLAGYGDIMASKYTFPAPDPAVKTEDTTTGDGLKVRIYTPDGYTGGKPVCLYFHGGGWALGDIDSDDPFSRAISKSGSIVVVSVEYRLAPENKHPGLVNDCYKSLQWALQNWKRLNTAEGKFLTAGVSAGGQLAFGTALRAVDEGLGDQIVGVVAIIPATVHPDGVPDELRPKYTAMEEHDQHTINTGRAMKAFWEAFGASRTDIYASPLLHPKLKDLGNVYMAVAGHDTLRDDGVLMKQKLDAAGVPNKYDLYEGYPHFFFAWPSPKLDGPKKHFYGNLATGVNFVLSQ</sequence>
<feature type="domain" description="Alpha/beta hydrolase fold-3" evidence="2">
    <location>
        <begin position="83"/>
        <end position="294"/>
    </location>
</feature>
<gene>
    <name evidence="3" type="ORF">EJ02DRAFT_516645</name>
</gene>
<keyword evidence="1" id="KW-0378">Hydrolase</keyword>
<reference evidence="3" key="1">
    <citation type="journal article" date="2020" name="Stud. Mycol.">
        <title>101 Dothideomycetes genomes: a test case for predicting lifestyles and emergence of pathogens.</title>
        <authorList>
            <person name="Haridas S."/>
            <person name="Albert R."/>
            <person name="Binder M."/>
            <person name="Bloem J."/>
            <person name="Labutti K."/>
            <person name="Salamov A."/>
            <person name="Andreopoulos B."/>
            <person name="Baker S."/>
            <person name="Barry K."/>
            <person name="Bills G."/>
            <person name="Bluhm B."/>
            <person name="Cannon C."/>
            <person name="Castanera R."/>
            <person name="Culley D."/>
            <person name="Daum C."/>
            <person name="Ezra D."/>
            <person name="Gonzalez J."/>
            <person name="Henrissat B."/>
            <person name="Kuo A."/>
            <person name="Liang C."/>
            <person name="Lipzen A."/>
            <person name="Lutzoni F."/>
            <person name="Magnuson J."/>
            <person name="Mondo S."/>
            <person name="Nolan M."/>
            <person name="Ohm R."/>
            <person name="Pangilinan J."/>
            <person name="Park H.-J."/>
            <person name="Ramirez L."/>
            <person name="Alfaro M."/>
            <person name="Sun H."/>
            <person name="Tritt A."/>
            <person name="Yoshinaga Y."/>
            <person name="Zwiers L.-H."/>
            <person name="Turgeon B."/>
            <person name="Goodwin S."/>
            <person name="Spatafora J."/>
            <person name="Crous P."/>
            <person name="Grigoriev I."/>
        </authorList>
    </citation>
    <scope>NUCLEOTIDE SEQUENCE</scope>
    <source>
        <strain evidence="3">CBS 161.51</strain>
    </source>
</reference>